<sequence>MRAPSARRIATSAFCATFLIGVAAPTAWRPTRRGNSLASRSRLPPTGHRRHGRRHVPFITGLVVALKAVTDKVTALILAVVGDVGGLIPALTLERPS</sequence>
<proteinExistence type="predicted"/>
<keyword evidence="3" id="KW-1185">Reference proteome</keyword>
<dbReference type="RefSeq" id="WP_165344606.1">
    <property type="nucleotide sequence ID" value="NZ_JAAKZX010000227.1"/>
</dbReference>
<protein>
    <submittedName>
        <fullName evidence="2">Uncharacterized protein</fullName>
    </submittedName>
</protein>
<evidence type="ECO:0000313" key="3">
    <source>
        <dbReference type="Proteomes" id="UP001518140"/>
    </source>
</evidence>
<evidence type="ECO:0000256" key="1">
    <source>
        <dbReference type="SAM" id="MobiDB-lite"/>
    </source>
</evidence>
<organism evidence="2 3">
    <name type="scientific">Streptomyces ureilyticus</name>
    <dbReference type="NCBI Taxonomy" id="1775131"/>
    <lineage>
        <taxon>Bacteria</taxon>
        <taxon>Bacillati</taxon>
        <taxon>Actinomycetota</taxon>
        <taxon>Actinomycetes</taxon>
        <taxon>Kitasatosporales</taxon>
        <taxon>Streptomycetaceae</taxon>
        <taxon>Streptomyces</taxon>
    </lineage>
</organism>
<feature type="region of interest" description="Disordered" evidence="1">
    <location>
        <begin position="30"/>
        <end position="52"/>
    </location>
</feature>
<evidence type="ECO:0000313" key="2">
    <source>
        <dbReference type="EMBL" id="NGO48107.1"/>
    </source>
</evidence>
<dbReference type="EMBL" id="JAAKZX010000227">
    <property type="protein sequence ID" value="NGO48107.1"/>
    <property type="molecule type" value="Genomic_DNA"/>
</dbReference>
<gene>
    <name evidence="2" type="ORF">G6048_40520</name>
</gene>
<comment type="caution">
    <text evidence="2">The sequence shown here is derived from an EMBL/GenBank/DDBJ whole genome shotgun (WGS) entry which is preliminary data.</text>
</comment>
<name>A0ABX0E937_9ACTN</name>
<dbReference type="Proteomes" id="UP001518140">
    <property type="component" value="Unassembled WGS sequence"/>
</dbReference>
<reference evidence="2 3" key="1">
    <citation type="submission" date="2020-02" db="EMBL/GenBank/DDBJ databases">
        <title>Whole-genome analyses of novel actinobacteria.</title>
        <authorList>
            <person name="Sahin N."/>
            <person name="Tokatli A."/>
        </authorList>
    </citation>
    <scope>NUCLEOTIDE SEQUENCE [LARGE SCALE GENOMIC DNA]</scope>
    <source>
        <strain evidence="2 3">YC419</strain>
    </source>
</reference>
<accession>A0ABX0E937</accession>